<proteinExistence type="predicted"/>
<sequence length="494" mass="53772">MSWQSFSTAGEDGLEKRLASLLLSLSGRKSFRRLWLSLSAQEGPEGSAQLSINWFWGPTSGAHRAWWPKQDAWPKIRYHCYQEENAEKLAGRFQAVGSGSNTGLCFKLLQSSDAPQPQASRALLDELDSALHCVYPGPDQGLSPVGQPDRSVMTTGKPLRFAAIQACEQQLLQFRGLSGSLLRWLQTAQDQLPPKEANLNTEGLQTQSSSSCVCTGAPQINGSSGPSSVNGIHTCKDHRAPVAVVDERPIRDAGQAEEPKSWLADKEHSLKQGQTASSKPEVVRAQAQENKVALATADKTFLTLPPVQALLRELSSSVSALSERPDAQASLSAQPEALKRRLQETGEIRSELERRRTELAEAERLCQELSTIVAEPYLKEELSKRLESVSGPLKSLEERAADGLSQLQAALVAHPAVPADRLSASCWHTQTDELQLHCQSAAGSYELIQAEGGHCSPYASRQAETNGFTLQSHLASFMHRTGGVEPENQTVRAD</sequence>
<accession>A0AAD3RN10</accession>
<reference evidence="2" key="1">
    <citation type="submission" date="2022-08" db="EMBL/GenBank/DDBJ databases">
        <title>Genome sequencing of akame (Lates japonicus).</title>
        <authorList>
            <person name="Hashiguchi Y."/>
            <person name="Takahashi H."/>
        </authorList>
    </citation>
    <scope>NUCLEOTIDE SEQUENCE</scope>
    <source>
        <strain evidence="2">Kochi</strain>
    </source>
</reference>
<keyword evidence="3" id="KW-1185">Reference proteome</keyword>
<protein>
    <submittedName>
        <fullName evidence="2">Microtubule-actin cross-linking factor 1 isoform X1</fullName>
    </submittedName>
</protein>
<name>A0AAD3RN10_LATJO</name>
<evidence type="ECO:0000313" key="2">
    <source>
        <dbReference type="EMBL" id="GLD75003.1"/>
    </source>
</evidence>
<feature type="compositionally biased region" description="Basic and acidic residues" evidence="1">
    <location>
        <begin position="257"/>
        <end position="270"/>
    </location>
</feature>
<dbReference type="AlphaFoldDB" id="A0AAD3RN10"/>
<comment type="caution">
    <text evidence="2">The sequence shown here is derived from an EMBL/GenBank/DDBJ whole genome shotgun (WGS) entry which is preliminary data.</text>
</comment>
<dbReference type="EMBL" id="BRZM01002645">
    <property type="protein sequence ID" value="GLD75003.1"/>
    <property type="molecule type" value="Genomic_DNA"/>
</dbReference>
<dbReference type="Proteomes" id="UP001279410">
    <property type="component" value="Unassembled WGS sequence"/>
</dbReference>
<evidence type="ECO:0000256" key="1">
    <source>
        <dbReference type="SAM" id="MobiDB-lite"/>
    </source>
</evidence>
<feature type="region of interest" description="Disordered" evidence="1">
    <location>
        <begin position="253"/>
        <end position="281"/>
    </location>
</feature>
<organism evidence="2 3">
    <name type="scientific">Lates japonicus</name>
    <name type="common">Japanese lates</name>
    <dbReference type="NCBI Taxonomy" id="270547"/>
    <lineage>
        <taxon>Eukaryota</taxon>
        <taxon>Metazoa</taxon>
        <taxon>Chordata</taxon>
        <taxon>Craniata</taxon>
        <taxon>Vertebrata</taxon>
        <taxon>Euteleostomi</taxon>
        <taxon>Actinopterygii</taxon>
        <taxon>Neopterygii</taxon>
        <taxon>Teleostei</taxon>
        <taxon>Neoteleostei</taxon>
        <taxon>Acanthomorphata</taxon>
        <taxon>Carangaria</taxon>
        <taxon>Carangaria incertae sedis</taxon>
        <taxon>Centropomidae</taxon>
        <taxon>Lates</taxon>
    </lineage>
</organism>
<gene>
    <name evidence="2" type="ORF">AKAME5_002633600</name>
</gene>
<evidence type="ECO:0000313" key="3">
    <source>
        <dbReference type="Proteomes" id="UP001279410"/>
    </source>
</evidence>